<accession>A0A6N6MV90</accession>
<name>A0A6N6MV90_9HYPH</name>
<evidence type="ECO:0000313" key="2">
    <source>
        <dbReference type="EMBL" id="KAB1074413.1"/>
    </source>
</evidence>
<proteinExistence type="predicted"/>
<dbReference type="Proteomes" id="UP000441523">
    <property type="component" value="Unassembled WGS sequence"/>
</dbReference>
<comment type="caution">
    <text evidence="2">The sequence shown here is derived from an EMBL/GenBank/DDBJ whole genome shotgun (WGS) entry which is preliminary data.</text>
</comment>
<gene>
    <name evidence="2" type="ORF">F6X51_08610</name>
</gene>
<organism evidence="2 3">
    <name type="scientific">Methylobacterium planeticum</name>
    <dbReference type="NCBI Taxonomy" id="2615211"/>
    <lineage>
        <taxon>Bacteria</taxon>
        <taxon>Pseudomonadati</taxon>
        <taxon>Pseudomonadota</taxon>
        <taxon>Alphaproteobacteria</taxon>
        <taxon>Hyphomicrobiales</taxon>
        <taxon>Methylobacteriaceae</taxon>
        <taxon>Methylobacterium</taxon>
    </lineage>
</organism>
<reference evidence="2 3" key="1">
    <citation type="submission" date="2019-09" db="EMBL/GenBank/DDBJ databases">
        <title>YIM 132548 draft genome.</title>
        <authorList>
            <person name="Jiang L."/>
        </authorList>
    </citation>
    <scope>NUCLEOTIDE SEQUENCE [LARGE SCALE GENOMIC DNA]</scope>
    <source>
        <strain evidence="2 3">YIM 132548</strain>
    </source>
</reference>
<evidence type="ECO:0000256" key="1">
    <source>
        <dbReference type="SAM" id="MobiDB-lite"/>
    </source>
</evidence>
<feature type="compositionally biased region" description="Low complexity" evidence="1">
    <location>
        <begin position="75"/>
        <end position="87"/>
    </location>
</feature>
<dbReference type="EMBL" id="VZZJ01000005">
    <property type="protein sequence ID" value="KAB1074413.1"/>
    <property type="molecule type" value="Genomic_DNA"/>
</dbReference>
<keyword evidence="3" id="KW-1185">Reference proteome</keyword>
<evidence type="ECO:0000313" key="3">
    <source>
        <dbReference type="Proteomes" id="UP000441523"/>
    </source>
</evidence>
<sequence length="130" mass="12560">MRSLLVTGTAGGLLAAALLSAEARAGRGLRLRGPILAQDRPAPTPERARVGVGAALPIAVPAAAGTAGVAGSGPGAAPAEASGVWPPDAAPRWAAEAAPGQGAAGRVADATPWCRPDRIAGSGVGFCLIN</sequence>
<protein>
    <submittedName>
        <fullName evidence="2">Uncharacterized protein</fullName>
    </submittedName>
</protein>
<dbReference type="RefSeq" id="WP_150962809.1">
    <property type="nucleotide sequence ID" value="NZ_VZZJ01000005.1"/>
</dbReference>
<dbReference type="AlphaFoldDB" id="A0A6N6MV90"/>
<feature type="region of interest" description="Disordered" evidence="1">
    <location>
        <begin position="65"/>
        <end position="87"/>
    </location>
</feature>